<keyword evidence="2" id="KW-1185">Reference proteome</keyword>
<evidence type="ECO:0000313" key="2">
    <source>
        <dbReference type="Proteomes" id="UP001179361"/>
    </source>
</evidence>
<dbReference type="Proteomes" id="UP001179361">
    <property type="component" value="Unassembled WGS sequence"/>
</dbReference>
<dbReference type="EMBL" id="JAJNOC010000001">
    <property type="protein sequence ID" value="MCD2515511.1"/>
    <property type="molecule type" value="Genomic_DNA"/>
</dbReference>
<comment type="caution">
    <text evidence="1">The sequence shown here is derived from an EMBL/GenBank/DDBJ whole genome shotgun (WGS) entry which is preliminary data.</text>
</comment>
<proteinExistence type="predicted"/>
<accession>A0ABS8Q182</accession>
<sequence length="76" mass="8803">MQPHTLETSIRTLKSLRDTYHSQLDIRAVAELNTVIAELEIVSRQEGSERRKVACYRAFQVIAEFLRLVSNIQDLM</sequence>
<gene>
    <name evidence="1" type="ORF">LQ564_04210</name>
</gene>
<organism evidence="1 2">
    <name type="scientific">Massilia phyllostachyos</name>
    <dbReference type="NCBI Taxonomy" id="2898585"/>
    <lineage>
        <taxon>Bacteria</taxon>
        <taxon>Pseudomonadati</taxon>
        <taxon>Pseudomonadota</taxon>
        <taxon>Betaproteobacteria</taxon>
        <taxon>Burkholderiales</taxon>
        <taxon>Oxalobacteraceae</taxon>
        <taxon>Telluria group</taxon>
        <taxon>Massilia</taxon>
    </lineage>
</organism>
<evidence type="ECO:0000313" key="1">
    <source>
        <dbReference type="EMBL" id="MCD2515511.1"/>
    </source>
</evidence>
<protein>
    <submittedName>
        <fullName evidence="1">Uncharacterized protein</fullName>
    </submittedName>
</protein>
<name>A0ABS8Q182_9BURK</name>
<reference evidence="1" key="1">
    <citation type="submission" date="2021-11" db="EMBL/GenBank/DDBJ databases">
        <title>The complete genome of Massilia sp sp. G4R7.</title>
        <authorList>
            <person name="Liu L."/>
            <person name="Yue J."/>
            <person name="Yuan J."/>
            <person name="Yang F."/>
            <person name="Li L."/>
        </authorList>
    </citation>
    <scope>NUCLEOTIDE SEQUENCE</scope>
    <source>
        <strain evidence="1">G4R7</strain>
    </source>
</reference>
<dbReference type="RefSeq" id="WP_231056817.1">
    <property type="nucleotide sequence ID" value="NZ_JAJNOC010000001.1"/>
</dbReference>